<dbReference type="EMBL" id="JAYKXP010000012">
    <property type="protein sequence ID" value="KAK7051510.1"/>
    <property type="molecule type" value="Genomic_DNA"/>
</dbReference>
<reference evidence="2 3" key="1">
    <citation type="submission" date="2024-01" db="EMBL/GenBank/DDBJ databases">
        <title>A draft genome for a cacao thread blight-causing isolate of Paramarasmius palmivorus.</title>
        <authorList>
            <person name="Baruah I.K."/>
            <person name="Bukari Y."/>
            <person name="Amoako-Attah I."/>
            <person name="Meinhardt L.W."/>
            <person name="Bailey B.A."/>
            <person name="Cohen S.P."/>
        </authorList>
    </citation>
    <scope>NUCLEOTIDE SEQUENCE [LARGE SCALE GENOMIC DNA]</scope>
    <source>
        <strain evidence="2 3">GH-12</strain>
    </source>
</reference>
<feature type="compositionally biased region" description="Low complexity" evidence="1">
    <location>
        <begin position="127"/>
        <end position="141"/>
    </location>
</feature>
<organism evidence="2 3">
    <name type="scientific">Paramarasmius palmivorus</name>
    <dbReference type="NCBI Taxonomy" id="297713"/>
    <lineage>
        <taxon>Eukaryota</taxon>
        <taxon>Fungi</taxon>
        <taxon>Dikarya</taxon>
        <taxon>Basidiomycota</taxon>
        <taxon>Agaricomycotina</taxon>
        <taxon>Agaricomycetes</taxon>
        <taxon>Agaricomycetidae</taxon>
        <taxon>Agaricales</taxon>
        <taxon>Marasmiineae</taxon>
        <taxon>Marasmiaceae</taxon>
        <taxon>Paramarasmius</taxon>
    </lineage>
</organism>
<feature type="compositionally biased region" description="Low complexity" evidence="1">
    <location>
        <begin position="420"/>
        <end position="433"/>
    </location>
</feature>
<feature type="region of interest" description="Disordered" evidence="1">
    <location>
        <begin position="418"/>
        <end position="482"/>
    </location>
</feature>
<comment type="caution">
    <text evidence="2">The sequence shown here is derived from an EMBL/GenBank/DDBJ whole genome shotgun (WGS) entry which is preliminary data.</text>
</comment>
<name>A0AAW0DJD7_9AGAR</name>
<feature type="compositionally biased region" description="Low complexity" evidence="1">
    <location>
        <begin position="149"/>
        <end position="162"/>
    </location>
</feature>
<evidence type="ECO:0000256" key="1">
    <source>
        <dbReference type="SAM" id="MobiDB-lite"/>
    </source>
</evidence>
<evidence type="ECO:0008006" key="4">
    <source>
        <dbReference type="Google" id="ProtNLM"/>
    </source>
</evidence>
<dbReference type="Proteomes" id="UP001383192">
    <property type="component" value="Unassembled WGS sequence"/>
</dbReference>
<dbReference type="AlphaFoldDB" id="A0AAW0DJD7"/>
<proteinExistence type="predicted"/>
<feature type="region of interest" description="Disordered" evidence="1">
    <location>
        <begin position="127"/>
        <end position="171"/>
    </location>
</feature>
<evidence type="ECO:0000313" key="2">
    <source>
        <dbReference type="EMBL" id="KAK7051510.1"/>
    </source>
</evidence>
<sequence>MSTSNPSDPSLPTAGVGPCLSCPSHTCGWYYPNTASTINICLCGHDVHSHVPPSTQPRHQQLEDRGGIPMVGCTGFVGRAYSPNDRCEACRYKWQAHGPPPGATFATTASQPPSFFDSSAASPLSTAATAGSAASTPSPTTGMLRPVGTPTTLTPWNNPTITSTGGTTASRREEAIVRHRAPERPNAFATAPAVLVPAGMPGRSVTRRGHRRQYGTGGRGTTTGVRTPAIQDVYLGISLWPHAPRDLGIHDYQGWSAPTKIRQGFVNRTTQQERIRAEGLEFGVTLSSIDPPDVNLRKIEDGLQALRRNGVEIPSSPNSNDTRRLWGLLVAGNEPVTVGSQRIYNHHSPADHADWWTLINIVKIARKDWPVPQPVPPQRPYDHYIYIDTPNPAVNVWPTSRHIMGRDGCNVNTGWITPASSSASSSSRSLLVRGRSDSMEIEAMLNQPSSSRRRSNTRNVSPPSSPAPTPPPPTPSPEPQLCPTNWTELIDITQDALAIPTASHIKWEIDASGASTVEDAVDVLFDYFYSRFSPGTITPRNVPEVVLEGADLPLRYLLSTEETVNVLLQEGQGLAPARELFTAAVHRMLKEPGFWDATVDGFVTLNLTIPVNEQRLLLAQVYGALTLIHLVQCEWLPPDISPAFLQAVIKGSSSVVDDDGDWIKRFAPSIKSLFYEFWPSDAVPSLPDSVYSWMSSSSATPEEEEEKLQISHFLEILNELNITLDTFKRLPLDIVGKLRRSALEQKLLGVPLGAKPFDENEYVKAFRSGFDIVIGGGITGTKLMGLASKDLLARLTPTVISTAQQVLQRITWKPKNTDAEGLATLERRFKKTFEHWIRGSGHPKHPSILQAVSISAQEEVEGSLSFRPVSFSRLVSSSPILSWYDFKFVEPSVRISAGSWSPIRIRACDHRIEVSITAELEDAIESSYEEEDLNEVTEMDLLLHSFFAPLDNHTNESFNAV</sequence>
<accession>A0AAW0DJD7</accession>
<feature type="compositionally biased region" description="Pro residues" evidence="1">
    <location>
        <begin position="463"/>
        <end position="480"/>
    </location>
</feature>
<evidence type="ECO:0000313" key="3">
    <source>
        <dbReference type="Proteomes" id="UP001383192"/>
    </source>
</evidence>
<protein>
    <recommendedName>
        <fullName evidence="4">HECT domain-containing protein</fullName>
    </recommendedName>
</protein>
<keyword evidence="3" id="KW-1185">Reference proteome</keyword>
<feature type="region of interest" description="Disordered" evidence="1">
    <location>
        <begin position="198"/>
        <end position="225"/>
    </location>
</feature>
<gene>
    <name evidence="2" type="ORF">VNI00_004484</name>
</gene>